<dbReference type="EMBL" id="JACGWL010000745">
    <property type="protein sequence ID" value="KAK4382202.1"/>
    <property type="molecule type" value="Genomic_DNA"/>
</dbReference>
<evidence type="ECO:0000259" key="1">
    <source>
        <dbReference type="Pfam" id="PF07727"/>
    </source>
</evidence>
<evidence type="ECO:0000313" key="3">
    <source>
        <dbReference type="Proteomes" id="UP001289374"/>
    </source>
</evidence>
<dbReference type="PANTHER" id="PTHR11439">
    <property type="entry name" value="GAG-POL-RELATED RETROTRANSPOSON"/>
    <property type="match status" value="1"/>
</dbReference>
<dbReference type="PANTHER" id="PTHR11439:SF496">
    <property type="entry name" value="RNA-DIRECTED DNA POLYMERASE"/>
    <property type="match status" value="1"/>
</dbReference>
<reference evidence="2" key="1">
    <citation type="submission" date="2020-06" db="EMBL/GenBank/DDBJ databases">
        <authorList>
            <person name="Li T."/>
            <person name="Hu X."/>
            <person name="Zhang T."/>
            <person name="Song X."/>
            <person name="Zhang H."/>
            <person name="Dai N."/>
            <person name="Sheng W."/>
            <person name="Hou X."/>
            <person name="Wei L."/>
        </authorList>
    </citation>
    <scope>NUCLEOTIDE SEQUENCE</scope>
    <source>
        <strain evidence="2">K16</strain>
        <tissue evidence="2">Leaf</tissue>
    </source>
</reference>
<dbReference type="Proteomes" id="UP001289374">
    <property type="component" value="Unassembled WGS sequence"/>
</dbReference>
<accession>A0AAE1T6Q3</accession>
<keyword evidence="3" id="KW-1185">Reference proteome</keyword>
<comment type="caution">
    <text evidence="2">The sequence shown here is derived from an EMBL/GenBank/DDBJ whole genome shotgun (WGS) entry which is preliminary data.</text>
</comment>
<name>A0AAE1T6Q3_9LAMI</name>
<dbReference type="InterPro" id="IPR043502">
    <property type="entry name" value="DNA/RNA_pol_sf"/>
</dbReference>
<organism evidence="2 3">
    <name type="scientific">Sesamum angolense</name>
    <dbReference type="NCBI Taxonomy" id="2727404"/>
    <lineage>
        <taxon>Eukaryota</taxon>
        <taxon>Viridiplantae</taxon>
        <taxon>Streptophyta</taxon>
        <taxon>Embryophyta</taxon>
        <taxon>Tracheophyta</taxon>
        <taxon>Spermatophyta</taxon>
        <taxon>Magnoliopsida</taxon>
        <taxon>eudicotyledons</taxon>
        <taxon>Gunneridae</taxon>
        <taxon>Pentapetalae</taxon>
        <taxon>asterids</taxon>
        <taxon>lamiids</taxon>
        <taxon>Lamiales</taxon>
        <taxon>Pedaliaceae</taxon>
        <taxon>Sesamum</taxon>
    </lineage>
</organism>
<dbReference type="CDD" id="cd09272">
    <property type="entry name" value="RNase_HI_RT_Ty1"/>
    <property type="match status" value="1"/>
</dbReference>
<dbReference type="SUPFAM" id="SSF56672">
    <property type="entry name" value="DNA/RNA polymerases"/>
    <property type="match status" value="1"/>
</dbReference>
<sequence length="371" mass="42468">MDQPEGFTVVGEKQKVCHLQRSIYGLKQASRSWNIRFDEVTRGYDFVKNDFDPCVYKKDSGSSALFLVLYVNDILLIRNDIKMMGDTKAWLSTRFSMKDLGEASYILGIKIFRDRSKRILGMTQNSYVEKVLKRFKMEYSKRGFLPMRHGVKLSKKQSPKTDEELKRTLGIPYASAVGRIQYVAQCTRPDIAYALSVTSRYQACAGEAHWTAVKTILKYLRRTKDVFLVYSGGELILEGFSDASFKSDDNDAKSQSGFVSKLNGDVVAWKSSKQDTTTDSTTEAKYIAVSETAKEAVWMKNYSQELGVVPSITEPVVIFCNNNGAIAQAKEPRSHHRSKHILRRYHLLKRWWEEVTFGWTESAHQKIQQIR</sequence>
<dbReference type="AlphaFoldDB" id="A0AAE1T6Q3"/>
<feature type="domain" description="Reverse transcriptase Ty1/copia-type" evidence="1">
    <location>
        <begin position="1"/>
        <end position="147"/>
    </location>
</feature>
<dbReference type="InterPro" id="IPR013103">
    <property type="entry name" value="RVT_2"/>
</dbReference>
<gene>
    <name evidence="2" type="ORF">Sango_2893900</name>
</gene>
<reference evidence="2" key="2">
    <citation type="journal article" date="2024" name="Plant">
        <title>Genomic evolution and insights into agronomic trait innovations of Sesamum species.</title>
        <authorList>
            <person name="Miao H."/>
            <person name="Wang L."/>
            <person name="Qu L."/>
            <person name="Liu H."/>
            <person name="Sun Y."/>
            <person name="Le M."/>
            <person name="Wang Q."/>
            <person name="Wei S."/>
            <person name="Zheng Y."/>
            <person name="Lin W."/>
            <person name="Duan Y."/>
            <person name="Cao H."/>
            <person name="Xiong S."/>
            <person name="Wang X."/>
            <person name="Wei L."/>
            <person name="Li C."/>
            <person name="Ma Q."/>
            <person name="Ju M."/>
            <person name="Zhao R."/>
            <person name="Li G."/>
            <person name="Mu C."/>
            <person name="Tian Q."/>
            <person name="Mei H."/>
            <person name="Zhang T."/>
            <person name="Gao T."/>
            <person name="Zhang H."/>
        </authorList>
    </citation>
    <scope>NUCLEOTIDE SEQUENCE</scope>
    <source>
        <strain evidence="2">K16</strain>
    </source>
</reference>
<protein>
    <submittedName>
        <fullName evidence="2">Retrovirus-related Pol polyprotein from transposon TNT 1-94</fullName>
    </submittedName>
</protein>
<dbReference type="Pfam" id="PF07727">
    <property type="entry name" value="RVT_2"/>
    <property type="match status" value="1"/>
</dbReference>
<evidence type="ECO:0000313" key="2">
    <source>
        <dbReference type="EMBL" id="KAK4382202.1"/>
    </source>
</evidence>
<proteinExistence type="predicted"/>